<dbReference type="Gene3D" id="3.40.50.1820">
    <property type="entry name" value="alpha/beta hydrolase"/>
    <property type="match status" value="1"/>
</dbReference>
<dbReference type="AlphaFoldDB" id="A0A1Q8CNF7"/>
<dbReference type="RefSeq" id="WP_075127143.1">
    <property type="nucleotide sequence ID" value="NZ_MSIE01000035.1"/>
</dbReference>
<evidence type="ECO:0000313" key="5">
    <source>
        <dbReference type="Proteomes" id="UP000185596"/>
    </source>
</evidence>
<name>A0A1Q8CNF7_9PSEU</name>
<dbReference type="OrthoDB" id="3206739at2"/>
<dbReference type="InterPro" id="IPR029058">
    <property type="entry name" value="AB_hydrolase_fold"/>
</dbReference>
<dbReference type="FunFam" id="3.40.50.1820:FF:000089">
    <property type="entry name" value="Alpha/beta hydrolase"/>
    <property type="match status" value="1"/>
</dbReference>
<dbReference type="Proteomes" id="UP000185596">
    <property type="component" value="Unassembled WGS sequence"/>
</dbReference>
<proteinExistence type="inferred from homology"/>
<keyword evidence="2 4" id="KW-0378">Hydrolase</keyword>
<evidence type="ECO:0000256" key="2">
    <source>
        <dbReference type="ARBA" id="ARBA00022801"/>
    </source>
</evidence>
<dbReference type="PROSITE" id="PS01173">
    <property type="entry name" value="LIPASE_GDXG_HIS"/>
    <property type="match status" value="1"/>
</dbReference>
<protein>
    <submittedName>
        <fullName evidence="4">Alpha/beta hydrolase</fullName>
    </submittedName>
</protein>
<dbReference type="PANTHER" id="PTHR48081">
    <property type="entry name" value="AB HYDROLASE SUPERFAMILY PROTEIN C4A8.06C"/>
    <property type="match status" value="1"/>
</dbReference>
<evidence type="ECO:0000256" key="1">
    <source>
        <dbReference type="ARBA" id="ARBA00010515"/>
    </source>
</evidence>
<dbReference type="EMBL" id="MSIE01000035">
    <property type="protein sequence ID" value="OLF15901.1"/>
    <property type="molecule type" value="Genomic_DNA"/>
</dbReference>
<organism evidence="4 5">
    <name type="scientific">Actinophytocola xanthii</name>
    <dbReference type="NCBI Taxonomy" id="1912961"/>
    <lineage>
        <taxon>Bacteria</taxon>
        <taxon>Bacillati</taxon>
        <taxon>Actinomycetota</taxon>
        <taxon>Actinomycetes</taxon>
        <taxon>Pseudonocardiales</taxon>
        <taxon>Pseudonocardiaceae</taxon>
    </lineage>
</organism>
<accession>A0A1Q8CNF7</accession>
<reference evidence="4 5" key="1">
    <citation type="submission" date="2016-12" db="EMBL/GenBank/DDBJ databases">
        <title>The draft genome sequence of Actinophytocola sp. 11-183.</title>
        <authorList>
            <person name="Wang W."/>
            <person name="Yuan L."/>
        </authorList>
    </citation>
    <scope>NUCLEOTIDE SEQUENCE [LARGE SCALE GENOMIC DNA]</scope>
    <source>
        <strain evidence="4 5">11-183</strain>
    </source>
</reference>
<comment type="caution">
    <text evidence="4">The sequence shown here is derived from an EMBL/GenBank/DDBJ whole genome shotgun (WGS) entry which is preliminary data.</text>
</comment>
<dbReference type="Pfam" id="PF07859">
    <property type="entry name" value="Abhydrolase_3"/>
    <property type="match status" value="1"/>
</dbReference>
<comment type="similarity">
    <text evidence="1">Belongs to the 'GDXG' lipolytic enzyme family.</text>
</comment>
<evidence type="ECO:0000259" key="3">
    <source>
        <dbReference type="Pfam" id="PF07859"/>
    </source>
</evidence>
<sequence>MSTLISRVPPSVQGAALHGVFALPQPLRRLLAGPPIRRDGLELALDAQLLLRMMALSDISLSSSSAEAARIRTEASRHVLGGAVVSGVRTRNLNLPAAQGTLPARLYEPRGLAPGSPLLVYFHGGGWVIGSVDSHDGLCRYLAAQAGVRVLSVGYRLAPEYRFPTAADDAFAAFRYATANAESLGADPAAVAVGGDSAGGNLAAVVCLDALREGGPRPVFQLLFYPATDPSVRRRSRDLFADGFFLTDEDMTWFIDHYCPDVESRRDPRVAVLLAEDLRGLPPAYVATAGFDPLRDEGNAFADRLREAGVPVVKHQHDDLIHGFVNFIGLGTRFREAVAEAAGALCTGLALRSRANVVDLFGPTA</sequence>
<dbReference type="InterPro" id="IPR013094">
    <property type="entry name" value="AB_hydrolase_3"/>
</dbReference>
<evidence type="ECO:0000313" key="4">
    <source>
        <dbReference type="EMBL" id="OLF15901.1"/>
    </source>
</evidence>
<keyword evidence="5" id="KW-1185">Reference proteome</keyword>
<gene>
    <name evidence="4" type="ORF">BU204_19515</name>
</gene>
<dbReference type="InterPro" id="IPR002168">
    <property type="entry name" value="Lipase_GDXG_HIS_AS"/>
</dbReference>
<feature type="domain" description="Alpha/beta hydrolase fold-3" evidence="3">
    <location>
        <begin position="119"/>
        <end position="325"/>
    </location>
</feature>
<dbReference type="GO" id="GO:0016787">
    <property type="term" value="F:hydrolase activity"/>
    <property type="evidence" value="ECO:0007669"/>
    <property type="project" value="UniProtKB-KW"/>
</dbReference>
<dbReference type="PANTHER" id="PTHR48081:SF8">
    <property type="entry name" value="ALPHA_BETA HYDROLASE FOLD-3 DOMAIN-CONTAINING PROTEIN-RELATED"/>
    <property type="match status" value="1"/>
</dbReference>
<dbReference type="InterPro" id="IPR050300">
    <property type="entry name" value="GDXG_lipolytic_enzyme"/>
</dbReference>
<dbReference type="SUPFAM" id="SSF53474">
    <property type="entry name" value="alpha/beta-Hydrolases"/>
    <property type="match status" value="1"/>
</dbReference>
<dbReference type="STRING" id="1912961.BU204_19515"/>